<sequence>MGTTKPSLQRHFGAVGELSKSSAITVHVVHLRLWDQARGARFYLEEESEALELVDKASRWLAAFDIAATGSVLSALRWLCAETVIRYAEVLHVGVVVVGSRRRTMASQALLGSTTYQIEKMSSLRVMVVHPA</sequence>
<gene>
    <name evidence="2" type="ORF">SAMN02745225_00877</name>
</gene>
<name>A0A1M4U9A5_9ACTN</name>
<protein>
    <submittedName>
        <fullName evidence="2">Universal stress protein family protein</fullName>
    </submittedName>
</protein>
<dbReference type="OrthoDB" id="10013824at2"/>
<dbReference type="SUPFAM" id="SSF52402">
    <property type="entry name" value="Adenine nucleotide alpha hydrolases-like"/>
    <property type="match status" value="1"/>
</dbReference>
<reference evidence="3" key="1">
    <citation type="submission" date="2016-11" db="EMBL/GenBank/DDBJ databases">
        <authorList>
            <person name="Varghese N."/>
            <person name="Submissions S."/>
        </authorList>
    </citation>
    <scope>NUCLEOTIDE SEQUENCE [LARGE SCALE GENOMIC DNA]</scope>
    <source>
        <strain evidence="3">DSM 19514</strain>
    </source>
</reference>
<organism evidence="2 3">
    <name type="scientific">Ferrithrix thermotolerans DSM 19514</name>
    <dbReference type="NCBI Taxonomy" id="1121881"/>
    <lineage>
        <taxon>Bacteria</taxon>
        <taxon>Bacillati</taxon>
        <taxon>Actinomycetota</taxon>
        <taxon>Acidimicrobiia</taxon>
        <taxon>Acidimicrobiales</taxon>
        <taxon>Acidimicrobiaceae</taxon>
        <taxon>Ferrithrix</taxon>
    </lineage>
</organism>
<evidence type="ECO:0000313" key="2">
    <source>
        <dbReference type="EMBL" id="SHE53143.1"/>
    </source>
</evidence>
<dbReference type="AlphaFoldDB" id="A0A1M4U9A5"/>
<dbReference type="InterPro" id="IPR006016">
    <property type="entry name" value="UspA"/>
</dbReference>
<dbReference type="Pfam" id="PF00582">
    <property type="entry name" value="Usp"/>
    <property type="match status" value="1"/>
</dbReference>
<proteinExistence type="predicted"/>
<accession>A0A1M4U9A5</accession>
<dbReference type="Proteomes" id="UP000184295">
    <property type="component" value="Unassembled WGS sequence"/>
</dbReference>
<evidence type="ECO:0000259" key="1">
    <source>
        <dbReference type="Pfam" id="PF00582"/>
    </source>
</evidence>
<dbReference type="EMBL" id="FQUL01000009">
    <property type="protein sequence ID" value="SHE53143.1"/>
    <property type="molecule type" value="Genomic_DNA"/>
</dbReference>
<dbReference type="Gene3D" id="3.40.50.620">
    <property type="entry name" value="HUPs"/>
    <property type="match status" value="1"/>
</dbReference>
<keyword evidence="3" id="KW-1185">Reference proteome</keyword>
<evidence type="ECO:0000313" key="3">
    <source>
        <dbReference type="Proteomes" id="UP000184295"/>
    </source>
</evidence>
<dbReference type="InterPro" id="IPR014729">
    <property type="entry name" value="Rossmann-like_a/b/a_fold"/>
</dbReference>
<feature type="domain" description="UspA" evidence="1">
    <location>
        <begin position="20"/>
        <end position="130"/>
    </location>
</feature>
<dbReference type="RefSeq" id="WP_072789118.1">
    <property type="nucleotide sequence ID" value="NZ_FQUL01000009.1"/>
</dbReference>